<accession>A0ABQ8U374</accession>
<reference evidence="1 2" key="1">
    <citation type="journal article" date="2022" name="Allergy">
        <title>Genome assembly and annotation of Periplaneta americana reveal a comprehensive cockroach allergen profile.</title>
        <authorList>
            <person name="Wang L."/>
            <person name="Xiong Q."/>
            <person name="Saelim N."/>
            <person name="Wang L."/>
            <person name="Nong W."/>
            <person name="Wan A.T."/>
            <person name="Shi M."/>
            <person name="Liu X."/>
            <person name="Cao Q."/>
            <person name="Hui J.H.L."/>
            <person name="Sookrung N."/>
            <person name="Leung T.F."/>
            <person name="Tungtrongchitr A."/>
            <person name="Tsui S.K.W."/>
        </authorList>
    </citation>
    <scope>NUCLEOTIDE SEQUENCE [LARGE SCALE GENOMIC DNA]</scope>
    <source>
        <strain evidence="1">PWHHKU_190912</strain>
    </source>
</reference>
<proteinExistence type="predicted"/>
<gene>
    <name evidence="1" type="ORF">ANN_03165</name>
</gene>
<name>A0ABQ8U374_PERAM</name>
<organism evidence="1 2">
    <name type="scientific">Periplaneta americana</name>
    <name type="common">American cockroach</name>
    <name type="synonym">Blatta americana</name>
    <dbReference type="NCBI Taxonomy" id="6978"/>
    <lineage>
        <taxon>Eukaryota</taxon>
        <taxon>Metazoa</taxon>
        <taxon>Ecdysozoa</taxon>
        <taxon>Arthropoda</taxon>
        <taxon>Hexapoda</taxon>
        <taxon>Insecta</taxon>
        <taxon>Pterygota</taxon>
        <taxon>Neoptera</taxon>
        <taxon>Polyneoptera</taxon>
        <taxon>Dictyoptera</taxon>
        <taxon>Blattodea</taxon>
        <taxon>Blattoidea</taxon>
        <taxon>Blattidae</taxon>
        <taxon>Blattinae</taxon>
        <taxon>Periplaneta</taxon>
    </lineage>
</organism>
<evidence type="ECO:0000313" key="2">
    <source>
        <dbReference type="Proteomes" id="UP001148838"/>
    </source>
</evidence>
<sequence length="95" mass="10869">MFPLSVYLVANHSEKWCSCTELLKWCPFKDSSCKLQTVIVFLVLENEIVVTIPEYLYAVYGSRAVDMSTGWTHRAVRQEVQKPSSEICRVLDALP</sequence>
<dbReference type="EMBL" id="JAJSOF020000001">
    <property type="protein sequence ID" value="KAJ4451695.1"/>
    <property type="molecule type" value="Genomic_DNA"/>
</dbReference>
<dbReference type="Proteomes" id="UP001148838">
    <property type="component" value="Unassembled WGS sequence"/>
</dbReference>
<protein>
    <submittedName>
        <fullName evidence="1">Uncharacterized protein</fullName>
    </submittedName>
</protein>
<keyword evidence="2" id="KW-1185">Reference proteome</keyword>
<comment type="caution">
    <text evidence="1">The sequence shown here is derived from an EMBL/GenBank/DDBJ whole genome shotgun (WGS) entry which is preliminary data.</text>
</comment>
<evidence type="ECO:0000313" key="1">
    <source>
        <dbReference type="EMBL" id="KAJ4451695.1"/>
    </source>
</evidence>